<accession>A0A1H5VV93</accession>
<protein>
    <submittedName>
        <fullName evidence="1">Uncharacterized protein</fullName>
    </submittedName>
</protein>
<dbReference type="Proteomes" id="UP000236726">
    <property type="component" value="Unassembled WGS sequence"/>
</dbReference>
<reference evidence="1 2" key="1">
    <citation type="submission" date="2016-10" db="EMBL/GenBank/DDBJ databases">
        <authorList>
            <person name="de Groot N.N."/>
        </authorList>
    </citation>
    <scope>NUCLEOTIDE SEQUENCE [LARGE SCALE GENOMIC DNA]</scope>
    <source>
        <strain evidence="1 2">D15d</strain>
    </source>
</reference>
<proteinExistence type="predicted"/>
<keyword evidence="2" id="KW-1185">Reference proteome</keyword>
<dbReference type="EMBL" id="FNUL01000012">
    <property type="protein sequence ID" value="SEF91154.1"/>
    <property type="molecule type" value="Genomic_DNA"/>
</dbReference>
<name>A0A1H5VV93_9FIRM</name>
<organism evidence="1 2">
    <name type="scientific">Lachnospira multipara</name>
    <dbReference type="NCBI Taxonomy" id="28051"/>
    <lineage>
        <taxon>Bacteria</taxon>
        <taxon>Bacillati</taxon>
        <taxon>Bacillota</taxon>
        <taxon>Clostridia</taxon>
        <taxon>Lachnospirales</taxon>
        <taxon>Lachnospiraceae</taxon>
        <taxon>Lachnospira</taxon>
    </lineage>
</organism>
<dbReference type="AlphaFoldDB" id="A0A1H5VV93"/>
<sequence>MNGTKEYTPPNTIDVFNSLNIQTASLDDVVSTLESITNLKSNITLFKKIVSKESKRK</sequence>
<evidence type="ECO:0000313" key="1">
    <source>
        <dbReference type="EMBL" id="SEF91154.1"/>
    </source>
</evidence>
<gene>
    <name evidence="1" type="ORF">SAMN05216537_112120</name>
</gene>
<evidence type="ECO:0000313" key="2">
    <source>
        <dbReference type="Proteomes" id="UP000236726"/>
    </source>
</evidence>